<keyword evidence="2" id="KW-1185">Reference proteome</keyword>
<sequence>MSTSEYYDSKEVVIFNETVKGCVQRVQSASWLYPYQLDSSEPLSRDSKYIIKDFRRTGDAPGWLRLASQPIDRLQLRLMAGINLATKYRQWEEDQGRKWFSRCNHGFRQKVLASYNEYLSHLFQDYLTDVVQSNLGLGSDDGN</sequence>
<evidence type="ECO:0000313" key="1">
    <source>
        <dbReference type="EMBL" id="KIJ31111.1"/>
    </source>
</evidence>
<name>A0A0C9V0F1_SPHS4</name>
<dbReference type="EMBL" id="KN837248">
    <property type="protein sequence ID" value="KIJ31111.1"/>
    <property type="molecule type" value="Genomic_DNA"/>
</dbReference>
<dbReference type="HOGENOM" id="CLU_1807453_0_0_1"/>
<dbReference type="Proteomes" id="UP000054279">
    <property type="component" value="Unassembled WGS sequence"/>
</dbReference>
<proteinExistence type="predicted"/>
<protein>
    <submittedName>
        <fullName evidence="1">Uncharacterized protein</fullName>
    </submittedName>
</protein>
<reference evidence="1 2" key="1">
    <citation type="submission" date="2014-06" db="EMBL/GenBank/DDBJ databases">
        <title>Evolutionary Origins and Diversification of the Mycorrhizal Mutualists.</title>
        <authorList>
            <consortium name="DOE Joint Genome Institute"/>
            <consortium name="Mycorrhizal Genomics Consortium"/>
            <person name="Kohler A."/>
            <person name="Kuo A."/>
            <person name="Nagy L.G."/>
            <person name="Floudas D."/>
            <person name="Copeland A."/>
            <person name="Barry K.W."/>
            <person name="Cichocki N."/>
            <person name="Veneault-Fourrey C."/>
            <person name="LaButti K."/>
            <person name="Lindquist E.A."/>
            <person name="Lipzen A."/>
            <person name="Lundell T."/>
            <person name="Morin E."/>
            <person name="Murat C."/>
            <person name="Riley R."/>
            <person name="Ohm R."/>
            <person name="Sun H."/>
            <person name="Tunlid A."/>
            <person name="Henrissat B."/>
            <person name="Grigoriev I.V."/>
            <person name="Hibbett D.S."/>
            <person name="Martin F."/>
        </authorList>
    </citation>
    <scope>NUCLEOTIDE SEQUENCE [LARGE SCALE GENOMIC DNA]</scope>
    <source>
        <strain evidence="1 2">SS14</strain>
    </source>
</reference>
<evidence type="ECO:0000313" key="2">
    <source>
        <dbReference type="Proteomes" id="UP000054279"/>
    </source>
</evidence>
<accession>A0A0C9V0F1</accession>
<dbReference type="AlphaFoldDB" id="A0A0C9V0F1"/>
<organism evidence="1 2">
    <name type="scientific">Sphaerobolus stellatus (strain SS14)</name>
    <dbReference type="NCBI Taxonomy" id="990650"/>
    <lineage>
        <taxon>Eukaryota</taxon>
        <taxon>Fungi</taxon>
        <taxon>Dikarya</taxon>
        <taxon>Basidiomycota</taxon>
        <taxon>Agaricomycotina</taxon>
        <taxon>Agaricomycetes</taxon>
        <taxon>Phallomycetidae</taxon>
        <taxon>Geastrales</taxon>
        <taxon>Sphaerobolaceae</taxon>
        <taxon>Sphaerobolus</taxon>
    </lineage>
</organism>
<gene>
    <name evidence="1" type="ORF">M422DRAFT_267320</name>
</gene>